<dbReference type="GeneID" id="115461765"/>
<gene>
    <name evidence="10" type="primary">LOC115461765</name>
</gene>
<evidence type="ECO:0000313" key="9">
    <source>
        <dbReference type="Proteomes" id="UP000515156"/>
    </source>
</evidence>
<feature type="domain" description="SRCR" evidence="8">
    <location>
        <begin position="137"/>
        <end position="233"/>
    </location>
</feature>
<feature type="disulfide bond" evidence="5">
    <location>
        <begin position="724"/>
        <end position="788"/>
    </location>
</feature>
<evidence type="ECO:0000313" key="10">
    <source>
        <dbReference type="RefSeq" id="XP_030047670.1"/>
    </source>
</evidence>
<dbReference type="Proteomes" id="UP000515156">
    <property type="component" value="Chromosome 2"/>
</dbReference>
<feature type="disulfide bond" evidence="5">
    <location>
        <begin position="768"/>
        <end position="778"/>
    </location>
</feature>
<evidence type="ECO:0000256" key="1">
    <source>
        <dbReference type="ARBA" id="ARBA00022729"/>
    </source>
</evidence>
<dbReference type="InterPro" id="IPR001190">
    <property type="entry name" value="SRCR"/>
</dbReference>
<organism evidence="9 10">
    <name type="scientific">Microcaecilia unicolor</name>
    <dbReference type="NCBI Taxonomy" id="1415580"/>
    <lineage>
        <taxon>Eukaryota</taxon>
        <taxon>Metazoa</taxon>
        <taxon>Chordata</taxon>
        <taxon>Craniata</taxon>
        <taxon>Vertebrata</taxon>
        <taxon>Euteleostomi</taxon>
        <taxon>Amphibia</taxon>
        <taxon>Gymnophiona</taxon>
        <taxon>Siphonopidae</taxon>
        <taxon>Microcaecilia</taxon>
    </lineage>
</organism>
<name>A0A6P7XAR9_9AMPH</name>
<dbReference type="Pfam" id="PF00530">
    <property type="entry name" value="SRCR"/>
    <property type="match status" value="6"/>
</dbReference>
<keyword evidence="2" id="KW-0677">Repeat</keyword>
<evidence type="ECO:0000256" key="4">
    <source>
        <dbReference type="ARBA" id="ARBA00023180"/>
    </source>
</evidence>
<evidence type="ECO:0000259" key="8">
    <source>
        <dbReference type="PROSITE" id="PS50287"/>
    </source>
</evidence>
<keyword evidence="1 7" id="KW-0732">Signal</keyword>
<feature type="disulfide bond" evidence="5">
    <location>
        <begin position="203"/>
        <end position="213"/>
    </location>
</feature>
<feature type="disulfide bond" evidence="5">
    <location>
        <begin position="387"/>
        <end position="448"/>
    </location>
</feature>
<dbReference type="InParanoid" id="A0A6P7XAR9"/>
<proteinExistence type="predicted"/>
<dbReference type="RefSeq" id="XP_030047670.1">
    <property type="nucleotide sequence ID" value="XM_030191810.1"/>
</dbReference>
<feature type="disulfide bond" evidence="5">
    <location>
        <begin position="374"/>
        <end position="438"/>
    </location>
</feature>
<keyword evidence="3 5" id="KW-1015">Disulfide bond</keyword>
<feature type="disulfide bond" evidence="5">
    <location>
        <begin position="737"/>
        <end position="798"/>
    </location>
</feature>
<keyword evidence="6" id="KW-0472">Membrane</keyword>
<feature type="transmembrane region" description="Helical" evidence="6">
    <location>
        <begin position="814"/>
        <end position="834"/>
    </location>
</feature>
<evidence type="ECO:0000256" key="3">
    <source>
        <dbReference type="ARBA" id="ARBA00023157"/>
    </source>
</evidence>
<protein>
    <submittedName>
        <fullName evidence="10">Scavenger receptor cysteine-rich type 1 protein M130-like</fullName>
    </submittedName>
</protein>
<evidence type="ECO:0000256" key="2">
    <source>
        <dbReference type="ARBA" id="ARBA00022737"/>
    </source>
</evidence>
<feature type="disulfide bond" evidence="5">
    <location>
        <begin position="418"/>
        <end position="428"/>
    </location>
</feature>
<keyword evidence="6" id="KW-1133">Transmembrane helix</keyword>
<feature type="domain" description="SRCR" evidence="8">
    <location>
        <begin position="565"/>
        <end position="692"/>
    </location>
</feature>
<feature type="domain" description="SRCR" evidence="8">
    <location>
        <begin position="241"/>
        <end position="342"/>
    </location>
</feature>
<sequence length="839" mass="92660">MRNISLLLTLIFLSLHVLGSSNKGVSQIRLMDGNSSCSGRLEINHNNSWAAVCYETSSQELPITGQEVEEMGCGTVLQVFTQFHAIPSSIPLVEYNTIMCMVVPGSTRCEPIIRQTQLCNSKKYIEINSLHLDISDVRLVNRNSPCDGSLEIYLNQMWYRVPSKEPSTDFRVGKVACKQLGCGDFRHTPNLPSDIHHSLLVECTGEENHLSKCLTYTESPFNYTSHPLGVLCGIPGLPFTTRLVGSESPCVGQVEVFIENSWKANCFEGRDIQTAVVVCRELGCGSAVDVLRRSHLWNTSRPLWHKTVTCRGYEHRLSQCRRTRRLSDHCEDPEHFFGVTCSGSSVSQVRLVSGNHSCEGTVEVYYNNTWGTVCDHDWDIRDTAVVCRQAGCGPAMEATSKDGVSSSWGAVWLDHVFCSGMEADLSHCGSQMVLQNRCNSSGRAGVRCSSSGISNVRLVNGSSDCAGRLEVYYDKEWGTVCNDDWDIRDAAVVCKQLGCGPAIETIPQNPFGPGSGPVWLKRVFCSGSESHLSQCGSWTSQQFVCEHLHDVGVTCSGADSGISNVSLVNGRSQCAGRLEVYSNHTWGRAHSDIYDHVLWNLPEATVVCKQLECGPLLQVSPKQDLWEKRTYDLKEIEGTNARIPEVKLPENVHTEYSPLSVFCSGAESSVSQCGSKSRMTQDHYQHIYIQCSESDVFGVRLVDGDNSCAGRVEVNYSNTWGTVCDYRWDIEDATVVCRELGCGSAVEATQGAHFNAGSGPVWLKAVFCSGNETQFSQCGSVMSEHYPCDHSQDAGVICSGQELEPFWSSCIFRFIIYTLVFASIHLGFFLYGYLEDKTK</sequence>
<evidence type="ECO:0000256" key="5">
    <source>
        <dbReference type="PROSITE-ProRule" id="PRU00196"/>
    </source>
</evidence>
<feature type="disulfide bond" evidence="5">
    <location>
        <begin position="481"/>
        <end position="545"/>
    </location>
</feature>
<dbReference type="KEGG" id="muo:115461765"/>
<keyword evidence="6" id="KW-0812">Transmembrane</keyword>
<feature type="disulfide bond" evidence="5">
    <location>
        <begin position="310"/>
        <end position="320"/>
    </location>
</feature>
<feature type="chain" id="PRO_5028357333" evidence="7">
    <location>
        <begin position="20"/>
        <end position="839"/>
    </location>
</feature>
<dbReference type="OrthoDB" id="536948at2759"/>
<keyword evidence="9" id="KW-1185">Reference proteome</keyword>
<dbReference type="FunFam" id="3.10.250.10:FF:000031">
    <property type="entry name" value="RIKEN cDNA 5830411N06, isoform CRA_a"/>
    <property type="match status" value="1"/>
</dbReference>
<feature type="domain" description="SRCR" evidence="8">
    <location>
        <begin position="28"/>
        <end position="130"/>
    </location>
</feature>
<keyword evidence="4" id="KW-0325">Glycoprotein</keyword>
<dbReference type="PROSITE" id="PS00420">
    <property type="entry name" value="SRCR_1"/>
    <property type="match status" value="3"/>
</dbReference>
<accession>A0A6P7XAR9</accession>
<dbReference type="FunFam" id="3.10.250.10:FF:000001">
    <property type="entry name" value="Lysyl oxidase 4 isoform X1"/>
    <property type="match status" value="1"/>
</dbReference>
<dbReference type="PANTHER" id="PTHR19331">
    <property type="entry name" value="SCAVENGER RECEPTOR DOMAIN-CONTAINING"/>
    <property type="match status" value="1"/>
</dbReference>
<feature type="signal peptide" evidence="7">
    <location>
        <begin position="1"/>
        <end position="19"/>
    </location>
</feature>
<feature type="domain" description="SRCR" evidence="8">
    <location>
        <begin position="699"/>
        <end position="799"/>
    </location>
</feature>
<dbReference type="InterPro" id="IPR036772">
    <property type="entry name" value="SRCR-like_dom_sf"/>
</dbReference>
<dbReference type="FunFam" id="3.10.250.10:FF:000004">
    <property type="entry name" value="Scavenger receptor cysteine-rich type 1 protein M130"/>
    <property type="match status" value="1"/>
</dbReference>
<evidence type="ECO:0000256" key="6">
    <source>
        <dbReference type="SAM" id="Phobius"/>
    </source>
</evidence>
<dbReference type="Gene3D" id="3.10.250.10">
    <property type="entry name" value="SRCR-like domain"/>
    <property type="match status" value="7"/>
</dbReference>
<feature type="disulfide bond" evidence="5">
    <location>
        <begin position="266"/>
        <end position="330"/>
    </location>
</feature>
<feature type="domain" description="SRCR" evidence="8">
    <location>
        <begin position="456"/>
        <end position="556"/>
    </location>
</feature>
<dbReference type="AlphaFoldDB" id="A0A6P7XAR9"/>
<feature type="domain" description="SRCR" evidence="8">
    <location>
        <begin position="349"/>
        <end position="449"/>
    </location>
</feature>
<dbReference type="SMART" id="SM00202">
    <property type="entry name" value="SR"/>
    <property type="match status" value="6"/>
</dbReference>
<comment type="caution">
    <text evidence="5">Lacks conserved residue(s) required for the propagation of feature annotation.</text>
</comment>
<evidence type="ECO:0000256" key="7">
    <source>
        <dbReference type="SAM" id="SignalP"/>
    </source>
</evidence>
<dbReference type="PRINTS" id="PR00258">
    <property type="entry name" value="SPERACTRCPTR"/>
</dbReference>
<dbReference type="SUPFAM" id="SSF56487">
    <property type="entry name" value="SRCR-like"/>
    <property type="match status" value="7"/>
</dbReference>
<feature type="disulfide bond" evidence="5">
    <location>
        <begin position="494"/>
        <end position="555"/>
    </location>
</feature>
<reference evidence="10" key="1">
    <citation type="submission" date="2025-08" db="UniProtKB">
        <authorList>
            <consortium name="RefSeq"/>
        </authorList>
    </citation>
    <scope>IDENTIFICATION</scope>
</reference>
<feature type="disulfide bond" evidence="5">
    <location>
        <begin position="663"/>
        <end position="673"/>
    </location>
</feature>
<dbReference type="GO" id="GO:0016020">
    <property type="term" value="C:membrane"/>
    <property type="evidence" value="ECO:0007669"/>
    <property type="project" value="InterPro"/>
</dbReference>
<feature type="disulfide bond" evidence="5">
    <location>
        <begin position="525"/>
        <end position="535"/>
    </location>
</feature>
<dbReference type="FunFam" id="3.10.250.10:FF:000009">
    <property type="entry name" value="WC1"/>
    <property type="match status" value="1"/>
</dbReference>
<dbReference type="PANTHER" id="PTHR19331:SF465">
    <property type="entry name" value="EGG PEPTIDE SPERACT RECEPTOR"/>
    <property type="match status" value="1"/>
</dbReference>
<dbReference type="PROSITE" id="PS50287">
    <property type="entry name" value="SRCR_2"/>
    <property type="match status" value="7"/>
</dbReference>